<feature type="chain" id="PRO_5003952128" evidence="2">
    <location>
        <begin position="20"/>
        <end position="272"/>
    </location>
</feature>
<dbReference type="KEGG" id="beq:BEWA_045350"/>
<sequence>MRATSLILVISLAISGTLAAKVHNCSSATVNIANDVNEQYNVITKVDENHIVYTTAEGYAFKKVVDNLVEVATFDLKATSPKTVTKYLIDDGIYVTVAMEPSQHFAYKKRGNEYVKLNLVEFYENVLFKDFEKVTIDADKCESAVYFDASSFGSGKMYEFPSSLKRPLKVMSAGKQILGVPKEVLIDVVIYVSGSDKILRIGYVSRDDSRIKEVFYQKVRTYWSPVTVSAAAKVLHAMNSAFPADYESLYDGCPVLTVLFSVAALALFVLFQ</sequence>
<keyword evidence="1" id="KW-0812">Transmembrane</keyword>
<comment type="caution">
    <text evidence="3">The sequence shown here is derived from an EMBL/GenBank/DDBJ whole genome shotgun (WGS) entry which is preliminary data.</text>
</comment>
<accession>L1L995</accession>
<dbReference type="GeneID" id="15804174"/>
<protein>
    <submittedName>
        <fullName evidence="3">Ema family member protein</fullName>
    </submittedName>
</protein>
<reference evidence="3 4" key="1">
    <citation type="journal article" date="2012" name="BMC Genomics">
        <title>Comparative genomic analysis and phylogenetic position of Theileria equi.</title>
        <authorList>
            <person name="Kappmeyer L.S."/>
            <person name="Thiagarajan M."/>
            <person name="Herndon D.R."/>
            <person name="Ramsay J.D."/>
            <person name="Caler E."/>
            <person name="Djikeng A."/>
            <person name="Gillespie J.J."/>
            <person name="Lau A.O."/>
            <person name="Roalson E.H."/>
            <person name="Silva J.C."/>
            <person name="Silva M.G."/>
            <person name="Suarez C.E."/>
            <person name="Ueti M.W."/>
            <person name="Nene V.M."/>
            <person name="Mealey R.H."/>
            <person name="Knowles D.P."/>
            <person name="Brayton K.A."/>
        </authorList>
    </citation>
    <scope>NUCLEOTIDE SEQUENCE [LARGE SCALE GENOMIC DNA]</scope>
    <source>
        <strain evidence="3 4">WA</strain>
    </source>
</reference>
<dbReference type="eggNOG" id="ENOG502QXGZ">
    <property type="taxonomic scope" value="Eukaryota"/>
</dbReference>
<dbReference type="InterPro" id="IPR003407">
    <property type="entry name" value="Merozoite_Agen"/>
</dbReference>
<dbReference type="VEuPathDB" id="PiroplasmaDB:BEWA_045350"/>
<evidence type="ECO:0000256" key="2">
    <source>
        <dbReference type="SAM" id="SignalP"/>
    </source>
</evidence>
<feature type="signal peptide" evidence="2">
    <location>
        <begin position="1"/>
        <end position="19"/>
    </location>
</feature>
<gene>
    <name evidence="3" type="ORF">BEWA_045350</name>
</gene>
<keyword evidence="1" id="KW-1133">Transmembrane helix</keyword>
<name>L1L995_THEEQ</name>
<dbReference type="AlphaFoldDB" id="L1L995"/>
<keyword evidence="1" id="KW-0472">Membrane</keyword>
<keyword evidence="4" id="KW-1185">Reference proteome</keyword>
<dbReference type="OrthoDB" id="361132at2759"/>
<keyword evidence="2" id="KW-0732">Signal</keyword>
<organism evidence="3 4">
    <name type="scientific">Theileria equi strain WA</name>
    <dbReference type="NCBI Taxonomy" id="1537102"/>
    <lineage>
        <taxon>Eukaryota</taxon>
        <taxon>Sar</taxon>
        <taxon>Alveolata</taxon>
        <taxon>Apicomplexa</taxon>
        <taxon>Aconoidasida</taxon>
        <taxon>Piroplasmida</taxon>
        <taxon>Theileriidae</taxon>
        <taxon>Theileria</taxon>
    </lineage>
</organism>
<feature type="transmembrane region" description="Helical" evidence="1">
    <location>
        <begin position="249"/>
        <end position="271"/>
    </location>
</feature>
<dbReference type="Proteomes" id="UP000031512">
    <property type="component" value="Unassembled WGS sequence"/>
</dbReference>
<dbReference type="EMBL" id="ACOU01000007">
    <property type="protein sequence ID" value="EKX72071.1"/>
    <property type="molecule type" value="Genomic_DNA"/>
</dbReference>
<evidence type="ECO:0000313" key="4">
    <source>
        <dbReference type="Proteomes" id="UP000031512"/>
    </source>
</evidence>
<proteinExistence type="predicted"/>
<dbReference type="RefSeq" id="XP_004831523.1">
    <property type="nucleotide sequence ID" value="XM_004831466.1"/>
</dbReference>
<dbReference type="Pfam" id="PF02488">
    <property type="entry name" value="EMA"/>
    <property type="match status" value="1"/>
</dbReference>
<evidence type="ECO:0000256" key="1">
    <source>
        <dbReference type="SAM" id="Phobius"/>
    </source>
</evidence>
<evidence type="ECO:0000313" key="3">
    <source>
        <dbReference type="EMBL" id="EKX72071.1"/>
    </source>
</evidence>